<feature type="domain" description="SRR1-like" evidence="2">
    <location>
        <begin position="176"/>
        <end position="399"/>
    </location>
</feature>
<dbReference type="PaxDb" id="353153-Q4D5T4"/>
<dbReference type="KEGG" id="tcr:511711.20"/>
<feature type="transmembrane region" description="Helical" evidence="1">
    <location>
        <begin position="79"/>
        <end position="99"/>
    </location>
</feature>
<feature type="transmembrane region" description="Helical" evidence="1">
    <location>
        <begin position="12"/>
        <end position="34"/>
    </location>
</feature>
<dbReference type="RefSeq" id="XP_809729.1">
    <property type="nucleotide sequence ID" value="XM_804636.1"/>
</dbReference>
<proteinExistence type="predicted"/>
<evidence type="ECO:0000259" key="2">
    <source>
        <dbReference type="Pfam" id="PF07985"/>
    </source>
</evidence>
<gene>
    <name evidence="3" type="ORF">Tc00.1047053511711.20</name>
</gene>
<evidence type="ECO:0000313" key="3">
    <source>
        <dbReference type="EMBL" id="EAN87878.1"/>
    </source>
</evidence>
<dbReference type="GeneID" id="3540392"/>
<dbReference type="OMA" id="MACREND"/>
<feature type="transmembrane region" description="Helical" evidence="1">
    <location>
        <begin position="41"/>
        <end position="67"/>
    </location>
</feature>
<dbReference type="InParanoid" id="Q4D5T4"/>
<name>Q4D5T4_TRYCC</name>
<comment type="caution">
    <text evidence="3">The sequence shown here is derived from an EMBL/GenBank/DDBJ whole genome shotgun (WGS) entry which is preliminary data.</text>
</comment>
<accession>Q4D5T4</accession>
<keyword evidence="1" id="KW-1133">Transmembrane helix</keyword>
<keyword evidence="1" id="KW-0812">Transmembrane</keyword>
<evidence type="ECO:0000256" key="1">
    <source>
        <dbReference type="SAM" id="Phobius"/>
    </source>
</evidence>
<reference evidence="3 4" key="1">
    <citation type="journal article" date="2005" name="Science">
        <title>The genome sequence of Trypanosoma cruzi, etiologic agent of Chagas disease.</title>
        <authorList>
            <person name="El-Sayed N.M."/>
            <person name="Myler P.J."/>
            <person name="Bartholomeu D.C."/>
            <person name="Nilsson D."/>
            <person name="Aggarwal G."/>
            <person name="Tran A.N."/>
            <person name="Ghedin E."/>
            <person name="Worthey E.A."/>
            <person name="Delcher A.L."/>
            <person name="Blandin G."/>
            <person name="Westenberger S.J."/>
            <person name="Caler E."/>
            <person name="Cerqueira G.C."/>
            <person name="Branche C."/>
            <person name="Haas B."/>
            <person name="Anupama A."/>
            <person name="Arner E."/>
            <person name="Aslund L."/>
            <person name="Attipoe P."/>
            <person name="Bontempi E."/>
            <person name="Bringaud F."/>
            <person name="Burton P."/>
            <person name="Cadag E."/>
            <person name="Campbell D.A."/>
            <person name="Carrington M."/>
            <person name="Crabtree J."/>
            <person name="Darban H."/>
            <person name="da Silveira J.F."/>
            <person name="de Jong P."/>
            <person name="Edwards K."/>
            <person name="Englund P.T."/>
            <person name="Fazelina G."/>
            <person name="Feldblyum T."/>
            <person name="Ferella M."/>
            <person name="Frasch A.C."/>
            <person name="Gull K."/>
            <person name="Horn D."/>
            <person name="Hou L."/>
            <person name="Huang Y."/>
            <person name="Kindlund E."/>
            <person name="Klingbeil M."/>
            <person name="Kluge S."/>
            <person name="Koo H."/>
            <person name="Lacerda D."/>
            <person name="Levin M.J."/>
            <person name="Lorenzi H."/>
            <person name="Louie T."/>
            <person name="Machado C.R."/>
            <person name="McCulloch R."/>
            <person name="McKenna A."/>
            <person name="Mizuno Y."/>
            <person name="Mottram J.C."/>
            <person name="Nelson S."/>
            <person name="Ochaya S."/>
            <person name="Osoegawa K."/>
            <person name="Pai G."/>
            <person name="Parsons M."/>
            <person name="Pentony M."/>
            <person name="Pettersson U."/>
            <person name="Pop M."/>
            <person name="Ramirez J.L."/>
            <person name="Rinta J."/>
            <person name="Robertson L."/>
            <person name="Salzberg S.L."/>
            <person name="Sanchez D.O."/>
            <person name="Seyler A."/>
            <person name="Sharma R."/>
            <person name="Shetty J."/>
            <person name="Simpson A.J."/>
            <person name="Sisk E."/>
            <person name="Tammi M.T."/>
            <person name="Tarleton R."/>
            <person name="Teixeira S."/>
            <person name="Van Aken S."/>
            <person name="Vogt C."/>
            <person name="Ward P.N."/>
            <person name="Wickstead B."/>
            <person name="Wortman J."/>
            <person name="White O."/>
            <person name="Fraser C.M."/>
            <person name="Stuart K.D."/>
            <person name="Andersson B."/>
        </authorList>
    </citation>
    <scope>NUCLEOTIDE SEQUENCE [LARGE SCALE GENOMIC DNA]</scope>
    <source>
        <strain evidence="3 4">CL Brener</strain>
    </source>
</reference>
<organism evidence="3 4">
    <name type="scientific">Trypanosoma cruzi (strain CL Brener)</name>
    <dbReference type="NCBI Taxonomy" id="353153"/>
    <lineage>
        <taxon>Eukaryota</taxon>
        <taxon>Discoba</taxon>
        <taxon>Euglenozoa</taxon>
        <taxon>Kinetoplastea</taxon>
        <taxon>Metakinetoplastina</taxon>
        <taxon>Trypanosomatida</taxon>
        <taxon>Trypanosomatidae</taxon>
        <taxon>Trypanosoma</taxon>
        <taxon>Schizotrypanum</taxon>
    </lineage>
</organism>
<keyword evidence="1" id="KW-0472">Membrane</keyword>
<dbReference type="Proteomes" id="UP000002296">
    <property type="component" value="Unassembled WGS sequence"/>
</dbReference>
<keyword evidence="4" id="KW-1185">Reference proteome</keyword>
<evidence type="ECO:0000313" key="4">
    <source>
        <dbReference type="Proteomes" id="UP000002296"/>
    </source>
</evidence>
<dbReference type="InterPro" id="IPR012942">
    <property type="entry name" value="SRR1-like"/>
</dbReference>
<dbReference type="Pfam" id="PF07985">
    <property type="entry name" value="SRR1"/>
    <property type="match status" value="1"/>
</dbReference>
<sequence>MRNKAICACVYVRFYCFFLLLEAYTYIHICCICFMCGCSFLLFYFLFFIFFLGFVLFSFFFFNFWSATLFFLPLRAWDIYIYIFYIHCTAPTMWSVVGAKQKPSRRRREKSAAKRKQTDAIFTLAPTVSSRMISALVRDLRRTSEALRGLTFVCRDILSPVRRFLETRVDVLTRVHLIALGIGPFSRQESRSGFLQMAFLLALKKECENVIKKQSKSLAPAAVRAQVDTFPGAGATCLSCGGSPGLFTSFFDPVAGELYACCCEKLGVIMEKENRYGAYTPNDLNALLIAYLPHCPWALLRNLFVSNLLPCREFAGAGHVGQLGSVLVVGNDLRGMACRENDFMEALIPFLRFDTVRVEQKKGNPRGVDRVEDVDNSIPSGLRGISRNDIACAFSDTAVMQKNTEREAEFLEALPRLRLPPLVRDGPDLL</sequence>
<protein>
    <recommendedName>
        <fullName evidence="2">SRR1-like domain-containing protein</fullName>
    </recommendedName>
</protein>
<dbReference type="EMBL" id="AAHK01000967">
    <property type="protein sequence ID" value="EAN87878.1"/>
    <property type="molecule type" value="Genomic_DNA"/>
</dbReference>
<dbReference type="AlphaFoldDB" id="Q4D5T4"/>